<dbReference type="OrthoDB" id="2286242at2759"/>
<dbReference type="GO" id="GO:0003676">
    <property type="term" value="F:nucleic acid binding"/>
    <property type="evidence" value="ECO:0007669"/>
    <property type="project" value="InterPro"/>
</dbReference>
<dbReference type="InterPro" id="IPR050951">
    <property type="entry name" value="Retrovirus_Pol_polyprotein"/>
</dbReference>
<dbReference type="Proteomes" id="UP000499080">
    <property type="component" value="Unassembled WGS sequence"/>
</dbReference>
<dbReference type="EMBL" id="BGPR01016192">
    <property type="protein sequence ID" value="GBN72160.1"/>
    <property type="molecule type" value="Genomic_DNA"/>
</dbReference>
<dbReference type="FunFam" id="3.30.420.10:FF:000063">
    <property type="entry name" value="Retrovirus-related Pol polyprotein from transposon 297-like Protein"/>
    <property type="match status" value="1"/>
</dbReference>
<dbReference type="InterPro" id="IPR001584">
    <property type="entry name" value="Integrase_cat-core"/>
</dbReference>
<dbReference type="GO" id="GO:0015074">
    <property type="term" value="P:DNA integration"/>
    <property type="evidence" value="ECO:0007669"/>
    <property type="project" value="InterPro"/>
</dbReference>
<dbReference type="AlphaFoldDB" id="A0A4Y2R9M9"/>
<dbReference type="Pfam" id="PF00665">
    <property type="entry name" value="rve"/>
    <property type="match status" value="1"/>
</dbReference>
<dbReference type="SUPFAM" id="SSF53098">
    <property type="entry name" value="Ribonuclease H-like"/>
    <property type="match status" value="1"/>
</dbReference>
<sequence>MNTEIENMVSHCDICQQNQKSNCKEPLLDRKLAERPWQKVAIDFFHLSSVTYLLIVDYFSKYIELQHLHHTTASSVINALKTCFARFGIPEEIVADNGPPFDSKEFIEFCTNWDIFFNPSSPGFPCSNGQVERCVQTVKSSLVKAAQDKNDVHLVLMEYRNTPMDGLPSPAEILMGRRIRTLIPTLPSQYDPHHDCSAVQERLRFRQQRQHKYDLHSRPLKPLQENQEVVFHLNNQWCKGKVSRVGPQPRSYIIKADNGREYRRNRLHIKVFKPTQPLNPRTTAEDLFMAPTSSNRTNNPVAQTHLSVSNSFPVVTQTRTPVCNTARTTRTGRTIIPPQRFVDYA</sequence>
<evidence type="ECO:0000313" key="2">
    <source>
        <dbReference type="EMBL" id="GBN72160.1"/>
    </source>
</evidence>
<keyword evidence="3" id="KW-1185">Reference proteome</keyword>
<dbReference type="InterPro" id="IPR036397">
    <property type="entry name" value="RNaseH_sf"/>
</dbReference>
<dbReference type="InterPro" id="IPR012337">
    <property type="entry name" value="RNaseH-like_sf"/>
</dbReference>
<comment type="caution">
    <text evidence="2">The sequence shown here is derived from an EMBL/GenBank/DDBJ whole genome shotgun (WGS) entry which is preliminary data.</text>
</comment>
<evidence type="ECO:0000313" key="3">
    <source>
        <dbReference type="Proteomes" id="UP000499080"/>
    </source>
</evidence>
<dbReference type="PANTHER" id="PTHR37984:SF7">
    <property type="entry name" value="INTEGRASE CATALYTIC DOMAIN-CONTAINING PROTEIN"/>
    <property type="match status" value="1"/>
</dbReference>
<protein>
    <submittedName>
        <fullName evidence="2">Uncharacterized protein K02A2.6</fullName>
    </submittedName>
</protein>
<proteinExistence type="predicted"/>
<accession>A0A4Y2R9M9</accession>
<dbReference type="PROSITE" id="PS50994">
    <property type="entry name" value="INTEGRASE"/>
    <property type="match status" value="1"/>
</dbReference>
<gene>
    <name evidence="2" type="primary">K02A2.6_331</name>
    <name evidence="2" type="ORF">AVEN_134742_1</name>
</gene>
<organism evidence="2 3">
    <name type="scientific">Araneus ventricosus</name>
    <name type="common">Orbweaver spider</name>
    <name type="synonym">Epeira ventricosa</name>
    <dbReference type="NCBI Taxonomy" id="182803"/>
    <lineage>
        <taxon>Eukaryota</taxon>
        <taxon>Metazoa</taxon>
        <taxon>Ecdysozoa</taxon>
        <taxon>Arthropoda</taxon>
        <taxon>Chelicerata</taxon>
        <taxon>Arachnida</taxon>
        <taxon>Araneae</taxon>
        <taxon>Araneomorphae</taxon>
        <taxon>Entelegynae</taxon>
        <taxon>Araneoidea</taxon>
        <taxon>Araneidae</taxon>
        <taxon>Araneus</taxon>
    </lineage>
</organism>
<feature type="domain" description="Integrase catalytic" evidence="1">
    <location>
        <begin position="32"/>
        <end position="195"/>
    </location>
</feature>
<dbReference type="PANTHER" id="PTHR37984">
    <property type="entry name" value="PROTEIN CBG26694"/>
    <property type="match status" value="1"/>
</dbReference>
<name>A0A4Y2R9M9_ARAVE</name>
<reference evidence="2 3" key="1">
    <citation type="journal article" date="2019" name="Sci. Rep.">
        <title>Orb-weaving spider Araneus ventricosus genome elucidates the spidroin gene catalogue.</title>
        <authorList>
            <person name="Kono N."/>
            <person name="Nakamura H."/>
            <person name="Ohtoshi R."/>
            <person name="Moran D.A.P."/>
            <person name="Shinohara A."/>
            <person name="Yoshida Y."/>
            <person name="Fujiwara M."/>
            <person name="Mori M."/>
            <person name="Tomita M."/>
            <person name="Arakawa K."/>
        </authorList>
    </citation>
    <scope>NUCLEOTIDE SEQUENCE [LARGE SCALE GENOMIC DNA]</scope>
</reference>
<evidence type="ECO:0000259" key="1">
    <source>
        <dbReference type="PROSITE" id="PS50994"/>
    </source>
</evidence>
<dbReference type="Gene3D" id="3.30.420.10">
    <property type="entry name" value="Ribonuclease H-like superfamily/Ribonuclease H"/>
    <property type="match status" value="1"/>
</dbReference>